<dbReference type="PANTHER" id="PTHR30469">
    <property type="entry name" value="MULTIDRUG RESISTANCE PROTEIN MDTA"/>
    <property type="match status" value="1"/>
</dbReference>
<evidence type="ECO:0000259" key="6">
    <source>
        <dbReference type="Pfam" id="PF25917"/>
    </source>
</evidence>
<reference evidence="9 10" key="1">
    <citation type="submission" date="2022-03" db="EMBL/GenBank/DDBJ databases">
        <title>Parabacteroides sp. nov. isolated from swine feces.</title>
        <authorList>
            <person name="Bak J.E."/>
        </authorList>
    </citation>
    <scope>NUCLEOTIDE SEQUENCE [LARGE SCALE GENOMIC DNA]</scope>
    <source>
        <strain evidence="9 10">AGMB00274</strain>
    </source>
</reference>
<evidence type="ECO:0000256" key="3">
    <source>
        <dbReference type="SAM" id="MobiDB-lite"/>
    </source>
</evidence>
<dbReference type="InterPro" id="IPR058625">
    <property type="entry name" value="MdtA-like_BSH"/>
</dbReference>
<evidence type="ECO:0000313" key="9">
    <source>
        <dbReference type="EMBL" id="MCJ2381567.1"/>
    </source>
</evidence>
<dbReference type="Gene3D" id="2.40.30.170">
    <property type="match status" value="1"/>
</dbReference>
<name>A0ABT0C3G7_9BACT</name>
<dbReference type="NCBIfam" id="TIGR01730">
    <property type="entry name" value="RND_mfp"/>
    <property type="match status" value="1"/>
</dbReference>
<dbReference type="InterPro" id="IPR058624">
    <property type="entry name" value="MdtA-like_HH"/>
</dbReference>
<feature type="domain" description="Multidrug resistance protein MdtA-like barrel-sandwich hybrid" evidence="6">
    <location>
        <begin position="59"/>
        <end position="198"/>
    </location>
</feature>
<sequence>MNKKKVMIGLAGIVIIAGGFFLFSGKKAGGRMVLETEKVGRTSITNVVTATGTVEPVTEVDVGTQVSGIIDKLYVDYNDVVTAGQLIAEMDKVTLEAELQSATAQLDKSKSEYEYQQKNYARSKVLFEKKLISDTEYETATYNYEQAKANYEESQASMVKVRRNLEYATITSPINGVVINKAVEEGQTVAAGFETPTLFTIAADLTKMQIIADVDEADIGSVQDGQRVSFTVDAYPNDVFEGKVEQIRLGESSDSSTSSSSSSSSSTVVTYEVVISADNPDLKLKPRLTANITIYTMERNDVLSIPNKALRFIADASMLEPLGLTVENPTMQAPEGKRLVWVEEGTQLKPKAITVGSSNNNVTEVVDGLQEGEIVAVDLSVSTPVVVSPAAGQERSPFMPGPPDSKKGKK</sequence>
<evidence type="ECO:0000313" key="10">
    <source>
        <dbReference type="Proteomes" id="UP001165444"/>
    </source>
</evidence>
<dbReference type="InterPro" id="IPR058649">
    <property type="entry name" value="CzcB_C"/>
</dbReference>
<accession>A0ABT0C3G7</accession>
<organism evidence="9 10">
    <name type="scientific">Parabacteroides faecalis</name>
    <dbReference type="NCBI Taxonomy" id="2924040"/>
    <lineage>
        <taxon>Bacteria</taxon>
        <taxon>Pseudomonadati</taxon>
        <taxon>Bacteroidota</taxon>
        <taxon>Bacteroidia</taxon>
        <taxon>Bacteroidales</taxon>
        <taxon>Tannerellaceae</taxon>
        <taxon>Parabacteroides</taxon>
    </lineage>
</organism>
<dbReference type="SUPFAM" id="SSF111369">
    <property type="entry name" value="HlyD-like secretion proteins"/>
    <property type="match status" value="1"/>
</dbReference>
<dbReference type="Pfam" id="PF25917">
    <property type="entry name" value="BSH_RND"/>
    <property type="match status" value="1"/>
</dbReference>
<evidence type="ECO:0000256" key="2">
    <source>
        <dbReference type="SAM" id="Coils"/>
    </source>
</evidence>
<dbReference type="PANTHER" id="PTHR30469:SF33">
    <property type="entry name" value="SLR1207 PROTEIN"/>
    <property type="match status" value="1"/>
</dbReference>
<keyword evidence="10" id="KW-1185">Reference proteome</keyword>
<dbReference type="Gene3D" id="6.20.50.140">
    <property type="match status" value="1"/>
</dbReference>
<evidence type="ECO:0000259" key="7">
    <source>
        <dbReference type="Pfam" id="PF25975"/>
    </source>
</evidence>
<protein>
    <submittedName>
        <fullName evidence="9">Efflux RND transporter periplasmic adaptor subunit</fullName>
    </submittedName>
</protein>
<gene>
    <name evidence="9" type="ORF">MUN53_13275</name>
</gene>
<dbReference type="Gene3D" id="1.10.287.470">
    <property type="entry name" value="Helix hairpin bin"/>
    <property type="match status" value="1"/>
</dbReference>
<dbReference type="Gene3D" id="2.40.50.100">
    <property type="match status" value="1"/>
</dbReference>
<comment type="similarity">
    <text evidence="1">Belongs to the membrane fusion protein (MFP) (TC 8.A.1) family.</text>
</comment>
<dbReference type="InterPro" id="IPR058636">
    <property type="entry name" value="Beta-barrel_YknX"/>
</dbReference>
<keyword evidence="4" id="KW-0472">Membrane</keyword>
<comment type="caution">
    <text evidence="9">The sequence shown here is derived from an EMBL/GenBank/DDBJ whole genome shotgun (WGS) entry which is preliminary data.</text>
</comment>
<feature type="domain" description="YknX-like beta-barrel" evidence="8">
    <location>
        <begin position="208"/>
        <end position="294"/>
    </location>
</feature>
<dbReference type="Pfam" id="PF25990">
    <property type="entry name" value="Beta-barrel_YknX"/>
    <property type="match status" value="1"/>
</dbReference>
<feature type="domain" description="CzcB-like C-terminal circularly permuted SH3-like" evidence="7">
    <location>
        <begin position="325"/>
        <end position="378"/>
    </location>
</feature>
<keyword evidence="2" id="KW-0175">Coiled coil</keyword>
<dbReference type="Pfam" id="PF25975">
    <property type="entry name" value="CzcB_C"/>
    <property type="match status" value="1"/>
</dbReference>
<dbReference type="EMBL" id="JAKZMM010000037">
    <property type="protein sequence ID" value="MCJ2381567.1"/>
    <property type="molecule type" value="Genomic_DNA"/>
</dbReference>
<evidence type="ECO:0000259" key="8">
    <source>
        <dbReference type="Pfam" id="PF25990"/>
    </source>
</evidence>
<feature type="region of interest" description="Disordered" evidence="3">
    <location>
        <begin position="388"/>
        <end position="410"/>
    </location>
</feature>
<evidence type="ECO:0000256" key="4">
    <source>
        <dbReference type="SAM" id="Phobius"/>
    </source>
</evidence>
<dbReference type="RefSeq" id="WP_243325961.1">
    <property type="nucleotide sequence ID" value="NZ_JAKZMM010000037.1"/>
</dbReference>
<dbReference type="Proteomes" id="UP001165444">
    <property type="component" value="Unassembled WGS sequence"/>
</dbReference>
<proteinExistence type="inferred from homology"/>
<evidence type="ECO:0000256" key="1">
    <source>
        <dbReference type="ARBA" id="ARBA00009477"/>
    </source>
</evidence>
<feature type="coiled-coil region" evidence="2">
    <location>
        <begin position="92"/>
        <end position="119"/>
    </location>
</feature>
<dbReference type="Pfam" id="PF25876">
    <property type="entry name" value="HH_MFP_RND"/>
    <property type="match status" value="1"/>
</dbReference>
<keyword evidence="4" id="KW-1133">Transmembrane helix</keyword>
<keyword evidence="4" id="KW-0812">Transmembrane</keyword>
<feature type="domain" description="Multidrug resistance protein MdtA-like alpha-helical hairpin" evidence="5">
    <location>
        <begin position="98"/>
        <end position="168"/>
    </location>
</feature>
<feature type="transmembrane region" description="Helical" evidence="4">
    <location>
        <begin position="6"/>
        <end position="23"/>
    </location>
</feature>
<evidence type="ECO:0000259" key="5">
    <source>
        <dbReference type="Pfam" id="PF25876"/>
    </source>
</evidence>
<dbReference type="InterPro" id="IPR006143">
    <property type="entry name" value="RND_pump_MFP"/>
</dbReference>